<dbReference type="GO" id="GO:0006260">
    <property type="term" value="P:DNA replication"/>
    <property type="evidence" value="ECO:0007669"/>
    <property type="project" value="TreeGrafter"/>
</dbReference>
<gene>
    <name evidence="3" type="ORF">EV213_108103</name>
</gene>
<dbReference type="Pfam" id="PF07319">
    <property type="entry name" value="DnaI_N"/>
    <property type="match status" value="1"/>
</dbReference>
<dbReference type="InterPro" id="IPR009928">
    <property type="entry name" value="DnaI_N"/>
</dbReference>
<dbReference type="InterPro" id="IPR027417">
    <property type="entry name" value="P-loop_NTPase"/>
</dbReference>
<proteinExistence type="predicted"/>
<comment type="caution">
    <text evidence="3">The sequence shown here is derived from an EMBL/GenBank/DDBJ whole genome shotgun (WGS) entry which is preliminary data.</text>
</comment>
<dbReference type="InterPro" id="IPR013317">
    <property type="entry name" value="DnaA_dom"/>
</dbReference>
<dbReference type="SUPFAM" id="SSF52540">
    <property type="entry name" value="P-loop containing nucleoside triphosphate hydrolases"/>
    <property type="match status" value="1"/>
</dbReference>
<reference evidence="3 4" key="1">
    <citation type="submission" date="2019-03" db="EMBL/GenBank/DDBJ databases">
        <title>Genomic Encyclopedia of Type Strains, Phase IV (KMG-IV): sequencing the most valuable type-strain genomes for metagenomic binning, comparative biology and taxonomic classification.</title>
        <authorList>
            <person name="Goeker M."/>
        </authorList>
    </citation>
    <scope>NUCLEOTIDE SEQUENCE [LARGE SCALE GENOMIC DNA]</scope>
    <source>
        <strain evidence="3 4">DSM 28697</strain>
    </source>
</reference>
<dbReference type="Proteomes" id="UP000295632">
    <property type="component" value="Unassembled WGS sequence"/>
</dbReference>
<protein>
    <submittedName>
        <fullName evidence="3">Primosomal protein DnaI</fullName>
    </submittedName>
</protein>
<evidence type="ECO:0000313" key="4">
    <source>
        <dbReference type="Proteomes" id="UP000295632"/>
    </source>
</evidence>
<evidence type="ECO:0000313" key="3">
    <source>
        <dbReference type="EMBL" id="TDQ39156.1"/>
    </source>
</evidence>
<dbReference type="CDD" id="cd00009">
    <property type="entry name" value="AAA"/>
    <property type="match status" value="1"/>
</dbReference>
<dbReference type="Pfam" id="PF00308">
    <property type="entry name" value="Bac_DnaA"/>
    <property type="match status" value="1"/>
</dbReference>
<sequence>MKPIQDSLRKWGSQSDLQKQLQQLKENVLSHQEIRSFIDSHQLTNDIVERHLMLFYEYTTQQHSCNSCSSVDQCINVMKGYLPKLVYTGTRIEIRYEKCDSNIRESTMKKQQSLVQGMAIPDEVLNATMSDLDTLELASKRRAVSLAVDFIDQYKSSPPPVGLYIHGSFGTGKTYLLGAVANELKSRYKASSLLLFVPEFIRQCKESLGNDSLARRVQAVQEAEVLMLDDLGAESMSSWMRDEVLGPIFQYRMMHKRPTFISSNLGVDELLHHFSYSQRGEHEQLKAMRIMERIRTLTIPVELTGKNRRDKK</sequence>
<organism evidence="3 4">
    <name type="scientific">Aureibacillus halotolerans</name>
    <dbReference type="NCBI Taxonomy" id="1508390"/>
    <lineage>
        <taxon>Bacteria</taxon>
        <taxon>Bacillati</taxon>
        <taxon>Bacillota</taxon>
        <taxon>Bacilli</taxon>
        <taxon>Bacillales</taxon>
        <taxon>Bacillaceae</taxon>
        <taxon>Aureibacillus</taxon>
    </lineage>
</organism>
<accession>A0A4R6U0G8</accession>
<dbReference type="Gene3D" id="3.40.50.300">
    <property type="entry name" value="P-loop containing nucleotide triphosphate hydrolases"/>
    <property type="match status" value="1"/>
</dbReference>
<evidence type="ECO:0000259" key="2">
    <source>
        <dbReference type="Pfam" id="PF07319"/>
    </source>
</evidence>
<dbReference type="OrthoDB" id="61127at2"/>
<dbReference type="PANTHER" id="PTHR30050">
    <property type="entry name" value="CHROMOSOMAL REPLICATION INITIATOR PROTEIN DNAA"/>
    <property type="match status" value="1"/>
</dbReference>
<dbReference type="RefSeq" id="WP_133580592.1">
    <property type="nucleotide sequence ID" value="NZ_SNYJ01000008.1"/>
</dbReference>
<name>A0A4R6U0G8_9BACI</name>
<feature type="domain" description="Chromosomal replication initiator protein DnaA ATPAse" evidence="1">
    <location>
        <begin position="163"/>
        <end position="232"/>
    </location>
</feature>
<dbReference type="EMBL" id="SNYJ01000008">
    <property type="protein sequence ID" value="TDQ39156.1"/>
    <property type="molecule type" value="Genomic_DNA"/>
</dbReference>
<feature type="domain" description="Primosomal DnaI N-terminal" evidence="2">
    <location>
        <begin position="1"/>
        <end position="96"/>
    </location>
</feature>
<dbReference type="NCBIfam" id="NF006505">
    <property type="entry name" value="PRK08939.1"/>
    <property type="match status" value="1"/>
</dbReference>
<keyword evidence="4" id="KW-1185">Reference proteome</keyword>
<dbReference type="PANTHER" id="PTHR30050:SF8">
    <property type="entry name" value="PRIMOSOMAL PROTEIN DNAI"/>
    <property type="match status" value="1"/>
</dbReference>
<evidence type="ECO:0000259" key="1">
    <source>
        <dbReference type="Pfam" id="PF00308"/>
    </source>
</evidence>
<dbReference type="AlphaFoldDB" id="A0A4R6U0G8"/>